<evidence type="ECO:0000313" key="4">
    <source>
        <dbReference type="Proteomes" id="UP000035021"/>
    </source>
</evidence>
<accession>A0ABQ0IP34</accession>
<dbReference type="EMBL" id="BAOQ01000033">
    <property type="protein sequence ID" value="GAC85321.1"/>
    <property type="molecule type" value="Genomic_DNA"/>
</dbReference>
<evidence type="ECO:0000256" key="2">
    <source>
        <dbReference type="SAM" id="SignalP"/>
    </source>
</evidence>
<feature type="region of interest" description="Disordered" evidence="1">
    <location>
        <begin position="162"/>
        <end position="201"/>
    </location>
</feature>
<feature type="signal peptide" evidence="2">
    <location>
        <begin position="1"/>
        <end position="22"/>
    </location>
</feature>
<proteinExistence type="predicted"/>
<feature type="compositionally biased region" description="Gly residues" evidence="1">
    <location>
        <begin position="178"/>
        <end position="201"/>
    </location>
</feature>
<name>A0ABQ0IP34_9ACTN</name>
<evidence type="ECO:0000256" key="1">
    <source>
        <dbReference type="SAM" id="MobiDB-lite"/>
    </source>
</evidence>
<protein>
    <submittedName>
        <fullName evidence="3">Uncharacterized protein</fullName>
    </submittedName>
</protein>
<comment type="caution">
    <text evidence="3">The sequence shown here is derived from an EMBL/GenBank/DDBJ whole genome shotgun (WGS) entry which is preliminary data.</text>
</comment>
<keyword evidence="2" id="KW-0732">Signal</keyword>
<keyword evidence="4" id="KW-1185">Reference proteome</keyword>
<reference evidence="3 4" key="1">
    <citation type="submission" date="2013-02" db="EMBL/GenBank/DDBJ databases">
        <title>Whole genome shotgun sequence of Gordonia paraffinivorans NBRC 108238.</title>
        <authorList>
            <person name="Isaki-Nakamura S."/>
            <person name="Hosoyama A."/>
            <person name="Tsuchikane K."/>
            <person name="Ando Y."/>
            <person name="Baba S."/>
            <person name="Ohji S."/>
            <person name="Hamada M."/>
            <person name="Tamura T."/>
            <person name="Yamazoe A."/>
            <person name="Yamazaki S."/>
            <person name="Fujita N."/>
        </authorList>
    </citation>
    <scope>NUCLEOTIDE SEQUENCE [LARGE SCALE GENOMIC DNA]</scope>
    <source>
        <strain evidence="3 4">NBRC 108238</strain>
    </source>
</reference>
<organism evidence="3 4">
    <name type="scientific">Gordonia paraffinivorans NBRC 108238</name>
    <dbReference type="NCBI Taxonomy" id="1223543"/>
    <lineage>
        <taxon>Bacteria</taxon>
        <taxon>Bacillati</taxon>
        <taxon>Actinomycetota</taxon>
        <taxon>Actinomycetes</taxon>
        <taxon>Mycobacteriales</taxon>
        <taxon>Gordoniaceae</taxon>
        <taxon>Gordonia</taxon>
    </lineage>
</organism>
<gene>
    <name evidence="3" type="ORF">GP2_033_00550</name>
</gene>
<feature type="chain" id="PRO_5046768426" evidence="2">
    <location>
        <begin position="23"/>
        <end position="201"/>
    </location>
</feature>
<sequence length="201" mass="20058">MRFSRWVAAVFAIAACAAVAFAGSGGAAAALLTSTAYPHSQTLVGGTVSVTVTNSWNGTATCWVSIHAAEDLGWLALRAAQVNAGLSQGVASAELDNARQQVAGNALHKVLDGVTIAQSASTTETWDSGRADTSYAIYQECTTPHSAFGVIDGLAQSYLVSGTGTPANGPGDDDGHGGNDSPGGNDGPGENSGNGSLGALF</sequence>
<evidence type="ECO:0000313" key="3">
    <source>
        <dbReference type="EMBL" id="GAC85321.1"/>
    </source>
</evidence>
<dbReference type="Proteomes" id="UP000035021">
    <property type="component" value="Unassembled WGS sequence"/>
</dbReference>
<dbReference type="PROSITE" id="PS51257">
    <property type="entry name" value="PROKAR_LIPOPROTEIN"/>
    <property type="match status" value="1"/>
</dbReference>